<protein>
    <submittedName>
        <fullName evidence="2">Uncharacterized protein</fullName>
    </submittedName>
</protein>
<evidence type="ECO:0000313" key="2">
    <source>
        <dbReference type="EMBL" id="SPC86663.1"/>
    </source>
</evidence>
<sequence length="118" mass="13053">MEYREGDESYGEQRERTEKRTEKNVRREKKFEKMKEKGRKKDLYSRTKLVDSVVAWACRRGGGLGLPVWWWLTARLVDSVAGLLSSGPGVVESVAWGGCWVTGSGARPEGGGAVSFGG</sequence>
<evidence type="ECO:0000256" key="1">
    <source>
        <dbReference type="SAM" id="MobiDB-lite"/>
    </source>
</evidence>
<feature type="region of interest" description="Disordered" evidence="1">
    <location>
        <begin position="1"/>
        <end position="33"/>
    </location>
</feature>
<name>A0A2N9FHJ7_FAGSY</name>
<dbReference type="AlphaFoldDB" id="A0A2N9FHJ7"/>
<organism evidence="2">
    <name type="scientific">Fagus sylvatica</name>
    <name type="common">Beechnut</name>
    <dbReference type="NCBI Taxonomy" id="28930"/>
    <lineage>
        <taxon>Eukaryota</taxon>
        <taxon>Viridiplantae</taxon>
        <taxon>Streptophyta</taxon>
        <taxon>Embryophyta</taxon>
        <taxon>Tracheophyta</taxon>
        <taxon>Spermatophyta</taxon>
        <taxon>Magnoliopsida</taxon>
        <taxon>eudicotyledons</taxon>
        <taxon>Gunneridae</taxon>
        <taxon>Pentapetalae</taxon>
        <taxon>rosids</taxon>
        <taxon>fabids</taxon>
        <taxon>Fagales</taxon>
        <taxon>Fagaceae</taxon>
        <taxon>Fagus</taxon>
    </lineage>
</organism>
<gene>
    <name evidence="2" type="ORF">FSB_LOCUS14545</name>
</gene>
<proteinExistence type="predicted"/>
<accession>A0A2N9FHJ7</accession>
<dbReference type="EMBL" id="OIVN01000868">
    <property type="protein sequence ID" value="SPC86663.1"/>
    <property type="molecule type" value="Genomic_DNA"/>
</dbReference>
<reference evidence="2" key="1">
    <citation type="submission" date="2018-02" db="EMBL/GenBank/DDBJ databases">
        <authorList>
            <person name="Cohen D.B."/>
            <person name="Kent A.D."/>
        </authorList>
    </citation>
    <scope>NUCLEOTIDE SEQUENCE</scope>
</reference>